<dbReference type="PROSITE" id="PS51192">
    <property type="entry name" value="HELICASE_ATP_BIND_1"/>
    <property type="match status" value="1"/>
</dbReference>
<keyword evidence="3" id="KW-0347">Helicase</keyword>
<gene>
    <name evidence="8" type="ordered locus">Ferp_1864</name>
</gene>
<dbReference type="GO" id="GO:0003723">
    <property type="term" value="F:RNA binding"/>
    <property type="evidence" value="ECO:0007669"/>
    <property type="project" value="TreeGrafter"/>
</dbReference>
<reference evidence="9" key="1">
    <citation type="submission" date="2010-02" db="EMBL/GenBank/DDBJ databases">
        <title>Complete sequence of Ferroglobus placidus DSM 10642.</title>
        <authorList>
            <consortium name="US DOE Joint Genome Institute"/>
            <person name="Lucas S."/>
            <person name="Copeland A."/>
            <person name="Lapidus A."/>
            <person name="Cheng J.-F."/>
            <person name="Bruce D."/>
            <person name="Goodwin L."/>
            <person name="Pitluck S."/>
            <person name="Saunders E."/>
            <person name="Brettin T."/>
            <person name="Detter J.C."/>
            <person name="Han C."/>
            <person name="Tapia R."/>
            <person name="Larimer F."/>
            <person name="Land M."/>
            <person name="Hauser L."/>
            <person name="Kyrpides N."/>
            <person name="Ivanova N."/>
            <person name="Holmes D."/>
            <person name="Lovley D."/>
            <person name="Kyrpides N."/>
            <person name="Anderson I.J."/>
            <person name="Woyke T."/>
        </authorList>
    </citation>
    <scope>NUCLEOTIDE SEQUENCE [LARGE SCALE GENOMIC DNA]</scope>
    <source>
        <strain evidence="9">DSM 10642 / AEDII12DO</strain>
    </source>
</reference>
<dbReference type="SMART" id="SM00490">
    <property type="entry name" value="HELICc"/>
    <property type="match status" value="1"/>
</dbReference>
<dbReference type="GO" id="GO:0005524">
    <property type="term" value="F:ATP binding"/>
    <property type="evidence" value="ECO:0007669"/>
    <property type="project" value="UniProtKB-KW"/>
</dbReference>
<dbReference type="GO" id="GO:0003724">
    <property type="term" value="F:RNA helicase activity"/>
    <property type="evidence" value="ECO:0007669"/>
    <property type="project" value="TreeGrafter"/>
</dbReference>
<dbReference type="PANTHER" id="PTHR47963:SF9">
    <property type="entry name" value="CRISPR-ASSOCIATED ENDONUCLEASE_HELICASE CAS3"/>
    <property type="match status" value="1"/>
</dbReference>
<keyword evidence="4" id="KW-0067">ATP-binding</keyword>
<dbReference type="Gene3D" id="3.40.50.300">
    <property type="entry name" value="P-loop containing nucleotide triphosphate hydrolases"/>
    <property type="match status" value="2"/>
</dbReference>
<dbReference type="Pfam" id="PF22590">
    <property type="entry name" value="Cas3-like_C_2"/>
    <property type="match status" value="1"/>
</dbReference>
<dbReference type="InterPro" id="IPR014001">
    <property type="entry name" value="Helicase_ATP-bd"/>
</dbReference>
<dbReference type="Pfam" id="PF00270">
    <property type="entry name" value="DEAD"/>
    <property type="match status" value="1"/>
</dbReference>
<dbReference type="Proteomes" id="UP000002613">
    <property type="component" value="Chromosome"/>
</dbReference>
<evidence type="ECO:0000256" key="3">
    <source>
        <dbReference type="ARBA" id="ARBA00022806"/>
    </source>
</evidence>
<dbReference type="InterPro" id="IPR027417">
    <property type="entry name" value="P-loop_NTPase"/>
</dbReference>
<dbReference type="InterPro" id="IPR006474">
    <property type="entry name" value="Helicase_Cas3_CRISPR-ass_core"/>
</dbReference>
<dbReference type="GO" id="GO:0051607">
    <property type="term" value="P:defense response to virus"/>
    <property type="evidence" value="ECO:0007669"/>
    <property type="project" value="UniProtKB-KW"/>
</dbReference>
<evidence type="ECO:0000313" key="8">
    <source>
        <dbReference type="EMBL" id="ADC66005.1"/>
    </source>
</evidence>
<evidence type="ECO:0000256" key="2">
    <source>
        <dbReference type="ARBA" id="ARBA00022801"/>
    </source>
</evidence>
<evidence type="ECO:0000256" key="4">
    <source>
        <dbReference type="ARBA" id="ARBA00022840"/>
    </source>
</evidence>
<evidence type="ECO:0000259" key="6">
    <source>
        <dbReference type="PROSITE" id="PS51192"/>
    </source>
</evidence>
<dbReference type="AlphaFoldDB" id="D3RZU2"/>
<feature type="domain" description="Helicase C-terminal" evidence="7">
    <location>
        <begin position="232"/>
        <end position="379"/>
    </location>
</feature>
<dbReference type="STRING" id="589924.Ferp_1864"/>
<dbReference type="GeneID" id="8779393"/>
<dbReference type="KEGG" id="fpl:Ferp_1864"/>
<dbReference type="GO" id="GO:0140097">
    <property type="term" value="F:catalytic activity, acting on DNA"/>
    <property type="evidence" value="ECO:0007669"/>
    <property type="project" value="UniProtKB-ARBA"/>
</dbReference>
<accession>D3RZU2</accession>
<keyword evidence="2" id="KW-0378">Hydrolase</keyword>
<evidence type="ECO:0000256" key="1">
    <source>
        <dbReference type="ARBA" id="ARBA00022741"/>
    </source>
</evidence>
<dbReference type="eggNOG" id="arCOG01444">
    <property type="taxonomic scope" value="Archaea"/>
</dbReference>
<reference evidence="8 9" key="2">
    <citation type="journal article" date="2011" name="Stand. Genomic Sci.">
        <title>Complete genome sequence of Ferroglobus placidus AEDII12DO.</title>
        <authorList>
            <person name="Anderson I."/>
            <person name="Risso C."/>
            <person name="Holmes D."/>
            <person name="Lucas S."/>
            <person name="Copeland A."/>
            <person name="Lapidus A."/>
            <person name="Cheng J.F."/>
            <person name="Bruce D."/>
            <person name="Goodwin L."/>
            <person name="Pitluck S."/>
            <person name="Saunders E."/>
            <person name="Brettin T."/>
            <person name="Detter J.C."/>
            <person name="Han C."/>
            <person name="Tapia R."/>
            <person name="Larimer F."/>
            <person name="Land M."/>
            <person name="Hauser L."/>
            <person name="Woyke T."/>
            <person name="Lovley D."/>
            <person name="Kyrpides N."/>
            <person name="Ivanova N."/>
        </authorList>
    </citation>
    <scope>NUCLEOTIDE SEQUENCE [LARGE SCALE GENOMIC DNA]</scope>
    <source>
        <strain evidence="9">DSM 10642 / AEDII12DO</strain>
    </source>
</reference>
<dbReference type="InterPro" id="IPR054712">
    <property type="entry name" value="Cas3-like_dom"/>
</dbReference>
<dbReference type="EMBL" id="CP001899">
    <property type="protein sequence ID" value="ADC66005.1"/>
    <property type="molecule type" value="Genomic_DNA"/>
</dbReference>
<dbReference type="OrthoDB" id="43851at2157"/>
<dbReference type="InterPro" id="IPR001650">
    <property type="entry name" value="Helicase_C-like"/>
</dbReference>
<dbReference type="GO" id="GO:0016787">
    <property type="term" value="F:hydrolase activity"/>
    <property type="evidence" value="ECO:0007669"/>
    <property type="project" value="UniProtKB-KW"/>
</dbReference>
<evidence type="ECO:0000313" key="9">
    <source>
        <dbReference type="Proteomes" id="UP000002613"/>
    </source>
</evidence>
<dbReference type="PANTHER" id="PTHR47963">
    <property type="entry name" value="DEAD-BOX ATP-DEPENDENT RNA HELICASE 47, MITOCHONDRIAL"/>
    <property type="match status" value="1"/>
</dbReference>
<dbReference type="PROSITE" id="PS51194">
    <property type="entry name" value="HELICASE_CTER"/>
    <property type="match status" value="1"/>
</dbReference>
<keyword evidence="5" id="KW-0051">Antiviral defense</keyword>
<dbReference type="SUPFAM" id="SSF52540">
    <property type="entry name" value="P-loop containing nucleoside triphosphate hydrolases"/>
    <property type="match status" value="1"/>
</dbReference>
<feature type="domain" description="Helicase ATP-binding" evidence="6">
    <location>
        <begin position="26"/>
        <end position="206"/>
    </location>
</feature>
<protein>
    <submittedName>
        <fullName evidence="8">CRISPR-associated helicase Cas3</fullName>
    </submittedName>
</protein>
<keyword evidence="9" id="KW-1185">Reference proteome</keyword>
<dbReference type="InterPro" id="IPR011545">
    <property type="entry name" value="DEAD/DEAH_box_helicase_dom"/>
</dbReference>
<organism evidence="8 9">
    <name type="scientific">Ferroglobus placidus (strain DSM 10642 / AEDII12DO)</name>
    <dbReference type="NCBI Taxonomy" id="589924"/>
    <lineage>
        <taxon>Archaea</taxon>
        <taxon>Methanobacteriati</taxon>
        <taxon>Methanobacteriota</taxon>
        <taxon>Archaeoglobi</taxon>
        <taxon>Archaeoglobales</taxon>
        <taxon>Archaeoglobaceae</taxon>
        <taxon>Ferroglobus</taxon>
    </lineage>
</organism>
<sequence length="542" mass="63007">MDVRDFYRNLGFEPYDHQKEAFEKIYSLSEDGGVVVIKAPTASGKTEAAVAPYFAGVYTGEYPFAKLIYVLPTRALANAQKDRLEELARKLGLKLKIVVDHGNVYDKPMLNGDVVVCTLDTFIYGYASLRTFGYRLHYPTSSIATSLVIFDEVQMFQDEEYYTPKIIGRIFKYLYNSRVPFVVMTATLPEKLEKILFEDNRVKVDEENVIVCYRSKRGSVNVGWLDKILLESLNSFVDEIANTKKVGIILNTVPRVQKTYELLKEHLKNEKEIILLHSRMTAQEREKREKMLQELDEFIVVATQVIEAGLDVSLNLMLTELAPADALIQRIGRVARRENEEGNAIIFDVGESFEPYSDKIIKQTRDVVEEIGECLNNLNKTQEIVNRVYENVEIQYNPLLIQAELYFDELRLFALPPEFELRVRPELYATLFVPTRELVDLIKDEAKKNWNEKTDVRRLDLRIKDNSFNVSISWLRSKLDQNKELLLGENNYYCYLEERFVKERSAKVFGIDKIRSIEPYRVYFLNPDYYDKELGLKVIENE</sequence>
<dbReference type="NCBIfam" id="TIGR01587">
    <property type="entry name" value="cas3_core"/>
    <property type="match status" value="1"/>
</dbReference>
<dbReference type="HOGENOM" id="CLU_502152_0_0_2"/>
<dbReference type="RefSeq" id="WP_012966344.1">
    <property type="nucleotide sequence ID" value="NC_013849.1"/>
</dbReference>
<dbReference type="SMART" id="SM00487">
    <property type="entry name" value="DEXDc"/>
    <property type="match status" value="1"/>
</dbReference>
<proteinExistence type="predicted"/>
<evidence type="ECO:0000259" key="7">
    <source>
        <dbReference type="PROSITE" id="PS51194"/>
    </source>
</evidence>
<keyword evidence="1" id="KW-0547">Nucleotide-binding</keyword>
<name>D3RZU2_FERPA</name>
<dbReference type="PaxDb" id="589924-Ferp_1864"/>
<dbReference type="InterPro" id="IPR050547">
    <property type="entry name" value="DEAD_box_RNA_helicases"/>
</dbReference>
<evidence type="ECO:0000256" key="5">
    <source>
        <dbReference type="ARBA" id="ARBA00023118"/>
    </source>
</evidence>